<organism evidence="1 2">
    <name type="scientific">Trifolium pratense</name>
    <name type="common">Red clover</name>
    <dbReference type="NCBI Taxonomy" id="57577"/>
    <lineage>
        <taxon>Eukaryota</taxon>
        <taxon>Viridiplantae</taxon>
        <taxon>Streptophyta</taxon>
        <taxon>Embryophyta</taxon>
        <taxon>Tracheophyta</taxon>
        <taxon>Spermatophyta</taxon>
        <taxon>Magnoliopsida</taxon>
        <taxon>eudicotyledons</taxon>
        <taxon>Gunneridae</taxon>
        <taxon>Pentapetalae</taxon>
        <taxon>rosids</taxon>
        <taxon>fabids</taxon>
        <taxon>Fabales</taxon>
        <taxon>Fabaceae</taxon>
        <taxon>Papilionoideae</taxon>
        <taxon>50 kb inversion clade</taxon>
        <taxon>NPAAA clade</taxon>
        <taxon>Hologalegina</taxon>
        <taxon>IRL clade</taxon>
        <taxon>Trifolieae</taxon>
        <taxon>Trifolium</taxon>
    </lineage>
</organism>
<dbReference type="ExpressionAtlas" id="A0A2K3PRX6">
    <property type="expression patterns" value="baseline"/>
</dbReference>
<dbReference type="OrthoDB" id="10532295at2759"/>
<dbReference type="STRING" id="57577.A0A2K3PRX6"/>
<comment type="caution">
    <text evidence="1">The sequence shown here is derived from an EMBL/GenBank/DDBJ whole genome shotgun (WGS) entry which is preliminary data.</text>
</comment>
<name>A0A2K3PRX6_TRIPR</name>
<proteinExistence type="predicted"/>
<evidence type="ECO:0000313" key="1">
    <source>
        <dbReference type="EMBL" id="PNY18042.1"/>
    </source>
</evidence>
<reference evidence="1 2" key="2">
    <citation type="journal article" date="2017" name="Front. Plant Sci.">
        <title>Gene Classification and Mining of Molecular Markers Useful in Red Clover (Trifolium pratense) Breeding.</title>
        <authorList>
            <person name="Istvanek J."/>
            <person name="Dluhosova J."/>
            <person name="Dluhos P."/>
            <person name="Patkova L."/>
            <person name="Nedelnik J."/>
            <person name="Repkova J."/>
        </authorList>
    </citation>
    <scope>NUCLEOTIDE SEQUENCE [LARGE SCALE GENOMIC DNA]</scope>
    <source>
        <strain evidence="2">cv. Tatra</strain>
        <tissue evidence="1">Young leaves</tissue>
    </source>
</reference>
<dbReference type="Proteomes" id="UP000236291">
    <property type="component" value="Unassembled WGS sequence"/>
</dbReference>
<accession>A0A2K3PRX6</accession>
<gene>
    <name evidence="1" type="ORF">L195_g014799</name>
</gene>
<dbReference type="EMBL" id="ASHM01009898">
    <property type="protein sequence ID" value="PNY18042.1"/>
    <property type="molecule type" value="Genomic_DNA"/>
</dbReference>
<dbReference type="AlphaFoldDB" id="A0A2K3PRX6"/>
<sequence length="366" mass="41035">MSSADQYCLHLRDEFQHRFEHEIPNLVANAFAPFYEMLEKLSQTLGPNSAVDSDSVANSDSNSLVVSDMVCSEVTPDNAINHYCHLSQPFPASGIISHSLFTLSPPYTFHPLHTLPAKLWHDDDVIGSLQCLLSKLFPPYFNVPTCDYGKAVALLDTVPFDPGPLIHPLHCSSVFPNNMIGCVVASSFKLPCDDGFSDHDSSKYFRAGFFSVDQHMFVEIPHPTFIDFVKTLHNFTEAMVLILAATVNRDLTVIVNGSYISDTFVEVFYNFNTQLQIVELQDHGRVFTIVSVDDKSISYFNFRTSILANKFLEGGKGGTFRFVEEVQDIDEFFKLTPLQDGLDAIGDSWFHCQKLTFLIGGVWSIF</sequence>
<evidence type="ECO:0000313" key="2">
    <source>
        <dbReference type="Proteomes" id="UP000236291"/>
    </source>
</evidence>
<reference evidence="1 2" key="1">
    <citation type="journal article" date="2014" name="Am. J. Bot.">
        <title>Genome assembly and annotation for red clover (Trifolium pratense; Fabaceae).</title>
        <authorList>
            <person name="Istvanek J."/>
            <person name="Jaros M."/>
            <person name="Krenek A."/>
            <person name="Repkova J."/>
        </authorList>
    </citation>
    <scope>NUCLEOTIDE SEQUENCE [LARGE SCALE GENOMIC DNA]</scope>
    <source>
        <strain evidence="2">cv. Tatra</strain>
        <tissue evidence="1">Young leaves</tissue>
    </source>
</reference>
<protein>
    <submittedName>
        <fullName evidence="1">ATP synthase gamma chain chloroplastic-like</fullName>
    </submittedName>
</protein>